<feature type="region of interest" description="Disordered" evidence="1">
    <location>
        <begin position="126"/>
        <end position="208"/>
    </location>
</feature>
<comment type="caution">
    <text evidence="3">The sequence shown here is derived from an EMBL/GenBank/DDBJ whole genome shotgun (WGS) entry which is preliminary data.</text>
</comment>
<evidence type="ECO:0000259" key="2">
    <source>
        <dbReference type="PROSITE" id="PS00036"/>
    </source>
</evidence>
<feature type="compositionally biased region" description="Low complexity" evidence="1">
    <location>
        <begin position="192"/>
        <end position="202"/>
    </location>
</feature>
<dbReference type="InterPro" id="IPR046347">
    <property type="entry name" value="bZIP_sf"/>
</dbReference>
<evidence type="ECO:0000256" key="1">
    <source>
        <dbReference type="SAM" id="MobiDB-lite"/>
    </source>
</evidence>
<feature type="compositionally biased region" description="Acidic residues" evidence="1">
    <location>
        <begin position="153"/>
        <end position="163"/>
    </location>
</feature>
<name>A0AAW1RU42_9CHLO</name>
<dbReference type="PROSITE" id="PS00036">
    <property type="entry name" value="BZIP_BASIC"/>
    <property type="match status" value="1"/>
</dbReference>
<feature type="compositionally biased region" description="Basic residues" evidence="1">
    <location>
        <begin position="175"/>
        <end position="191"/>
    </location>
</feature>
<keyword evidence="4" id="KW-1185">Reference proteome</keyword>
<feature type="compositionally biased region" description="Polar residues" evidence="1">
    <location>
        <begin position="132"/>
        <end position="142"/>
    </location>
</feature>
<reference evidence="3 4" key="1">
    <citation type="journal article" date="2024" name="Nat. Commun.">
        <title>Phylogenomics reveals the evolutionary origins of lichenization in chlorophyte algae.</title>
        <authorList>
            <person name="Puginier C."/>
            <person name="Libourel C."/>
            <person name="Otte J."/>
            <person name="Skaloud P."/>
            <person name="Haon M."/>
            <person name="Grisel S."/>
            <person name="Petersen M."/>
            <person name="Berrin J.G."/>
            <person name="Delaux P.M."/>
            <person name="Dal Grande F."/>
            <person name="Keller J."/>
        </authorList>
    </citation>
    <scope>NUCLEOTIDE SEQUENCE [LARGE SCALE GENOMIC DNA]</scope>
    <source>
        <strain evidence="3 4">SAG 245.80</strain>
    </source>
</reference>
<gene>
    <name evidence="3" type="ORF">WJX81_006202</name>
</gene>
<accession>A0AAW1RU42</accession>
<protein>
    <recommendedName>
        <fullName evidence="2">BZIP domain-containing protein</fullName>
    </recommendedName>
</protein>
<dbReference type="AlphaFoldDB" id="A0AAW1RU42"/>
<dbReference type="Gene3D" id="1.20.5.170">
    <property type="match status" value="1"/>
</dbReference>
<dbReference type="EMBL" id="JALJOU010000022">
    <property type="protein sequence ID" value="KAK9837323.1"/>
    <property type="molecule type" value="Genomic_DNA"/>
</dbReference>
<sequence length="577" mass="62233">MMSLGAGNINLGSIPSYPLDNDGLDLDLGSVIPEAATGEGEEYVPVESFFQAYVDALSDPAPEAPRLVPGVGALLPGDIYMHSGTQETNGLAQLRGGATPMAGVELGSPAAAPSTAANNMVTSGFDNARRASGSQGSGTSWRQFARASHSEGDDSGGAEEEPLDVAAVGGDGRNVRSRTGVRHETKTKRNAKQQAQNKQAQQRYRERRKQRFVELESTLDSTSAQLQQLQGVQQQNQALQGQMVELGALLRAKEAELSRLHSQLAASPEGAGDAPLAALDGTGEVESVLEPAAEAKQRKRQATEAEIAAYMSDRAENVARVRDYVEQHGLRNVDPLGGGVPAEVVATVKQLVVTSCGMCKRAMRAEGVKVLALMSKDLTFMTRIECHKLRAKWTHILGVLRLSGPQSTQLIELRKSHLASLRTLYEDRQRLNMQAMSLMLPPAVQREDAPDDPVAAKLECMTLNGYMHCARTHVRLDEVLDTIRDNLRREQKTVMELNFVTMNRVLSPIQAALFVVEAFPGHCDCLALANIQASLLHIADANPLHHCDGYPDVKPKLADIRATSSSGDKSETIPSSL</sequence>
<organism evidence="3 4">
    <name type="scientific">Elliptochloris bilobata</name>
    <dbReference type="NCBI Taxonomy" id="381761"/>
    <lineage>
        <taxon>Eukaryota</taxon>
        <taxon>Viridiplantae</taxon>
        <taxon>Chlorophyta</taxon>
        <taxon>core chlorophytes</taxon>
        <taxon>Trebouxiophyceae</taxon>
        <taxon>Trebouxiophyceae incertae sedis</taxon>
        <taxon>Elliptochloris clade</taxon>
        <taxon>Elliptochloris</taxon>
    </lineage>
</organism>
<proteinExistence type="predicted"/>
<dbReference type="InterPro" id="IPR004827">
    <property type="entry name" value="bZIP"/>
</dbReference>
<dbReference type="SUPFAM" id="SSF57959">
    <property type="entry name" value="Leucine zipper domain"/>
    <property type="match status" value="1"/>
</dbReference>
<evidence type="ECO:0000313" key="3">
    <source>
        <dbReference type="EMBL" id="KAK9837323.1"/>
    </source>
</evidence>
<dbReference type="Proteomes" id="UP001445335">
    <property type="component" value="Unassembled WGS sequence"/>
</dbReference>
<feature type="domain" description="BZIP" evidence="2">
    <location>
        <begin position="192"/>
        <end position="207"/>
    </location>
</feature>
<dbReference type="GO" id="GO:0003700">
    <property type="term" value="F:DNA-binding transcription factor activity"/>
    <property type="evidence" value="ECO:0007669"/>
    <property type="project" value="InterPro"/>
</dbReference>
<evidence type="ECO:0000313" key="4">
    <source>
        <dbReference type="Proteomes" id="UP001445335"/>
    </source>
</evidence>